<reference evidence="1 2" key="2">
    <citation type="submission" date="2018-11" db="EMBL/GenBank/DDBJ databases">
        <authorList>
            <consortium name="Pathogen Informatics"/>
        </authorList>
    </citation>
    <scope>NUCLEOTIDE SEQUENCE [LARGE SCALE GENOMIC DNA]</scope>
</reference>
<dbReference type="Proteomes" id="UP000271098">
    <property type="component" value="Unassembled WGS sequence"/>
</dbReference>
<gene>
    <name evidence="1" type="ORF">GPUH_LOCUS4834</name>
</gene>
<evidence type="ECO:0000313" key="3">
    <source>
        <dbReference type="WBParaSite" id="GPUH_0000484001-mRNA-1"/>
    </source>
</evidence>
<proteinExistence type="predicted"/>
<dbReference type="AlphaFoldDB" id="A0A183D7Z2"/>
<evidence type="ECO:0000313" key="2">
    <source>
        <dbReference type="Proteomes" id="UP000271098"/>
    </source>
</evidence>
<protein>
    <submittedName>
        <fullName evidence="1 3">Uncharacterized protein</fullName>
    </submittedName>
</protein>
<organism evidence="3">
    <name type="scientific">Gongylonema pulchrum</name>
    <dbReference type="NCBI Taxonomy" id="637853"/>
    <lineage>
        <taxon>Eukaryota</taxon>
        <taxon>Metazoa</taxon>
        <taxon>Ecdysozoa</taxon>
        <taxon>Nematoda</taxon>
        <taxon>Chromadorea</taxon>
        <taxon>Rhabditida</taxon>
        <taxon>Spirurina</taxon>
        <taxon>Spiruromorpha</taxon>
        <taxon>Spiruroidea</taxon>
        <taxon>Gongylonematidae</taxon>
        <taxon>Gongylonema</taxon>
    </lineage>
</organism>
<reference evidence="3" key="1">
    <citation type="submission" date="2016-06" db="UniProtKB">
        <authorList>
            <consortium name="WormBaseParasite"/>
        </authorList>
    </citation>
    <scope>IDENTIFICATION</scope>
</reference>
<keyword evidence="2" id="KW-1185">Reference proteome</keyword>
<name>A0A183D7Z2_9BILA</name>
<accession>A0A183D7Z2</accession>
<dbReference type="EMBL" id="UYRT01009526">
    <property type="protein sequence ID" value="VDK47601.1"/>
    <property type="molecule type" value="Genomic_DNA"/>
</dbReference>
<sequence>MFKRHVFHLSLRPRRRSAGQYKARKHIDIATAATASLENLNEPLLSIEEDFGDEDDDDNENEIGGYPGTITRVRLFFFFLNFMTDKTGKILKLG</sequence>
<evidence type="ECO:0000313" key="1">
    <source>
        <dbReference type="EMBL" id="VDK47601.1"/>
    </source>
</evidence>
<dbReference type="WBParaSite" id="GPUH_0000484001-mRNA-1">
    <property type="protein sequence ID" value="GPUH_0000484001-mRNA-1"/>
    <property type="gene ID" value="GPUH_0000484001"/>
</dbReference>